<feature type="non-terminal residue" evidence="2">
    <location>
        <position position="262"/>
    </location>
</feature>
<feature type="non-terminal residue" evidence="2">
    <location>
        <position position="1"/>
    </location>
</feature>
<dbReference type="Pfam" id="PF11847">
    <property type="entry name" value="GT-C_AftD"/>
    <property type="match status" value="1"/>
</dbReference>
<comment type="caution">
    <text evidence="2">The sequence shown here is derived from an EMBL/GenBank/DDBJ whole genome shotgun (WGS) entry which is preliminary data.</text>
</comment>
<dbReference type="GO" id="GO:0016740">
    <property type="term" value="F:transferase activity"/>
    <property type="evidence" value="ECO:0007669"/>
    <property type="project" value="InterPro"/>
</dbReference>
<gene>
    <name evidence="2" type="ORF">B1B_14102</name>
</gene>
<reference evidence="2" key="1">
    <citation type="submission" date="2013-08" db="EMBL/GenBank/DDBJ databases">
        <authorList>
            <person name="Mendez C."/>
            <person name="Richter M."/>
            <person name="Ferrer M."/>
            <person name="Sanchez J."/>
        </authorList>
    </citation>
    <scope>NUCLEOTIDE SEQUENCE</scope>
</reference>
<evidence type="ECO:0000259" key="1">
    <source>
        <dbReference type="Pfam" id="PF11847"/>
    </source>
</evidence>
<reference evidence="2" key="2">
    <citation type="journal article" date="2014" name="ISME J.">
        <title>Microbial stratification in low pH oxic and suboxic macroscopic growths along an acid mine drainage.</title>
        <authorList>
            <person name="Mendez-Garcia C."/>
            <person name="Mesa V."/>
            <person name="Sprenger R.R."/>
            <person name="Richter M."/>
            <person name="Diez M.S."/>
            <person name="Solano J."/>
            <person name="Bargiela R."/>
            <person name="Golyshina O.V."/>
            <person name="Manteca A."/>
            <person name="Ramos J.L."/>
            <person name="Gallego J.R."/>
            <person name="Llorente I."/>
            <person name="Martins Dos Santos V.A."/>
            <person name="Jensen O.N."/>
            <person name="Pelaez A.I."/>
            <person name="Sanchez J."/>
            <person name="Ferrer M."/>
        </authorList>
    </citation>
    <scope>NUCLEOTIDE SEQUENCE</scope>
</reference>
<dbReference type="EMBL" id="AUZY01009312">
    <property type="protein sequence ID" value="EQD42325.1"/>
    <property type="molecule type" value="Genomic_DNA"/>
</dbReference>
<evidence type="ECO:0000313" key="2">
    <source>
        <dbReference type="EMBL" id="EQD42325.1"/>
    </source>
</evidence>
<feature type="domain" description="Alpha-(1-&gt;3)-arabinofuranosyltransferase N-terminal GT-C" evidence="1">
    <location>
        <begin position="1"/>
        <end position="255"/>
    </location>
</feature>
<organism evidence="2">
    <name type="scientific">mine drainage metagenome</name>
    <dbReference type="NCBI Taxonomy" id="410659"/>
    <lineage>
        <taxon>unclassified sequences</taxon>
        <taxon>metagenomes</taxon>
        <taxon>ecological metagenomes</taxon>
    </lineage>
</organism>
<protein>
    <recommendedName>
        <fullName evidence="1">Alpha-(1-&gt;3)-arabinofuranosyltransferase N-terminal GT-C domain-containing protein</fullName>
    </recommendedName>
</protein>
<sequence length="262" mass="28465">SWLDTHGKGTRVLVEPGEDFAAYRWGDTIDTVYPGISTRQFILREQLIMGSLPTADMMYAIDSPIQEGAYNWNALAPMARLFSAGDLLVQNNLQYERYGMPQPRILWQHFLKPVPGLGTPVGFGKPVPNKSTIPWIDEQVLKAPPNLPWPSPVEVLPVSNPRPIVRGESASNALVVDGDATGIADAASVGLLNGNPAILYAGTLDSHPSQLTSAIKQGAVLVVTDSNKKRAFKWDLLHGNVGYTETASENYASQHPSDAPLR</sequence>
<proteinExistence type="predicted"/>
<dbReference type="InterPro" id="IPR021798">
    <property type="entry name" value="AftD_N"/>
</dbReference>
<dbReference type="AlphaFoldDB" id="T1AJX1"/>
<name>T1AJX1_9ZZZZ</name>
<accession>T1AJX1</accession>